<dbReference type="GO" id="GO:0005829">
    <property type="term" value="C:cytosol"/>
    <property type="evidence" value="ECO:0007669"/>
    <property type="project" value="TreeGrafter"/>
</dbReference>
<evidence type="ECO:0000256" key="2">
    <source>
        <dbReference type="ARBA" id="ARBA00022491"/>
    </source>
</evidence>
<sequence>MLILSRKIDEKIKIGTDITITLIDVHGDQVKIGVEAPKDVKVFRQEVFDAIQKENKAAVVQDQDSGNEKAISAMSALSKLLKK</sequence>
<dbReference type="GO" id="GO:0045947">
    <property type="term" value="P:negative regulation of translational initiation"/>
    <property type="evidence" value="ECO:0007669"/>
    <property type="project" value="UniProtKB-UniRule"/>
</dbReference>
<dbReference type="Pfam" id="PF02599">
    <property type="entry name" value="CsrA"/>
    <property type="match status" value="1"/>
</dbReference>
<dbReference type="GO" id="GO:1902208">
    <property type="term" value="P:regulation of bacterial-type flagellum assembly"/>
    <property type="evidence" value="ECO:0007669"/>
    <property type="project" value="UniProtKB-UniRule"/>
</dbReference>
<comment type="subcellular location">
    <subcellularLocation>
        <location evidence="5">Cytoplasm</location>
    </subcellularLocation>
</comment>
<keyword evidence="7" id="KW-1185">Reference proteome</keyword>
<keyword evidence="2 5" id="KW-0678">Repressor</keyword>
<keyword evidence="4 5" id="KW-0694">RNA-binding</keyword>
<gene>
    <name evidence="5" type="primary">csrA</name>
    <name evidence="6" type="ORF">SAMN04487775_10259</name>
</gene>
<evidence type="ECO:0000256" key="4">
    <source>
        <dbReference type="ARBA" id="ARBA00022884"/>
    </source>
</evidence>
<dbReference type="NCBIfam" id="TIGR00202">
    <property type="entry name" value="csrA"/>
    <property type="match status" value="1"/>
</dbReference>
<keyword evidence="5" id="KW-1005">Bacterial flagellum biogenesis</keyword>
<dbReference type="GO" id="GO:0006402">
    <property type="term" value="P:mRNA catabolic process"/>
    <property type="evidence" value="ECO:0007669"/>
    <property type="project" value="InterPro"/>
</dbReference>
<dbReference type="EMBL" id="FORI01000002">
    <property type="protein sequence ID" value="SFI49998.1"/>
    <property type="molecule type" value="Genomic_DNA"/>
</dbReference>
<dbReference type="Proteomes" id="UP000182737">
    <property type="component" value="Unassembled WGS sequence"/>
</dbReference>
<accession>A0A1I3IPU7</accession>
<dbReference type="SUPFAM" id="SSF117130">
    <property type="entry name" value="CsrA-like"/>
    <property type="match status" value="1"/>
</dbReference>
<dbReference type="FunFam" id="2.60.40.4380:FF:000002">
    <property type="entry name" value="Translational regulator CsrA"/>
    <property type="match status" value="1"/>
</dbReference>
<comment type="subunit">
    <text evidence="5">Homodimer; the beta-strands of each monomer intercalate to form a hydrophobic core, while the alpha-helices form wings that extend away from the core.</text>
</comment>
<proteinExistence type="inferred from homology"/>
<comment type="function">
    <text evidence="5">A translational regulator that binds mRNA to regulate translation initiation and/or mRNA stability. Usually binds in the 5'-UTR at or near the Shine-Dalgarno sequence preventing ribosome-binding, thus repressing translation. Its main target seems to be the major flagellin gene, while its function is anatagonized by FliW.</text>
</comment>
<comment type="similarity">
    <text evidence="5">Belongs to the CsrA/RsmA family.</text>
</comment>
<reference evidence="7" key="1">
    <citation type="submission" date="2016-10" db="EMBL/GenBank/DDBJ databases">
        <authorList>
            <person name="Varghese N."/>
            <person name="Submissions S."/>
        </authorList>
    </citation>
    <scope>NUCLEOTIDE SEQUENCE [LARGE SCALE GENOMIC DNA]</scope>
    <source>
        <strain evidence="7">XBD1002</strain>
    </source>
</reference>
<organism evidence="6 7">
    <name type="scientific">Treponema bryantii</name>
    <dbReference type="NCBI Taxonomy" id="163"/>
    <lineage>
        <taxon>Bacteria</taxon>
        <taxon>Pseudomonadati</taxon>
        <taxon>Spirochaetota</taxon>
        <taxon>Spirochaetia</taxon>
        <taxon>Spirochaetales</taxon>
        <taxon>Treponemataceae</taxon>
        <taxon>Treponema</taxon>
    </lineage>
</organism>
<name>A0A1I3IPU7_9SPIR</name>
<dbReference type="GO" id="GO:0006109">
    <property type="term" value="P:regulation of carbohydrate metabolic process"/>
    <property type="evidence" value="ECO:0007669"/>
    <property type="project" value="InterPro"/>
</dbReference>
<evidence type="ECO:0000313" key="6">
    <source>
        <dbReference type="EMBL" id="SFI49998.1"/>
    </source>
</evidence>
<dbReference type="RefSeq" id="WP_074930377.1">
    <property type="nucleotide sequence ID" value="NZ_FORI01000002.1"/>
</dbReference>
<evidence type="ECO:0000256" key="1">
    <source>
        <dbReference type="ARBA" id="ARBA00022490"/>
    </source>
</evidence>
<dbReference type="PANTHER" id="PTHR34984">
    <property type="entry name" value="CARBON STORAGE REGULATOR"/>
    <property type="match status" value="1"/>
</dbReference>
<dbReference type="AlphaFoldDB" id="A0A1I3IPU7"/>
<dbReference type="InterPro" id="IPR003751">
    <property type="entry name" value="CsrA"/>
</dbReference>
<dbReference type="GO" id="GO:0048027">
    <property type="term" value="F:mRNA 5'-UTR binding"/>
    <property type="evidence" value="ECO:0007669"/>
    <property type="project" value="UniProtKB-UniRule"/>
</dbReference>
<evidence type="ECO:0000313" key="7">
    <source>
        <dbReference type="Proteomes" id="UP000182737"/>
    </source>
</evidence>
<dbReference type="InterPro" id="IPR036107">
    <property type="entry name" value="CsrA_sf"/>
</dbReference>
<keyword evidence="1 5" id="KW-0963">Cytoplasm</keyword>
<dbReference type="NCBIfam" id="NF002469">
    <property type="entry name" value="PRK01712.1"/>
    <property type="match status" value="1"/>
</dbReference>
<dbReference type="PANTHER" id="PTHR34984:SF1">
    <property type="entry name" value="CARBON STORAGE REGULATOR"/>
    <property type="match status" value="1"/>
</dbReference>
<dbReference type="GO" id="GO:0044781">
    <property type="term" value="P:bacterial-type flagellum organization"/>
    <property type="evidence" value="ECO:0007669"/>
    <property type="project" value="UniProtKB-KW"/>
</dbReference>
<dbReference type="HAMAP" id="MF_00167">
    <property type="entry name" value="CsrA"/>
    <property type="match status" value="1"/>
</dbReference>
<protein>
    <recommendedName>
        <fullName evidence="5">Translational regulator CsrA</fullName>
    </recommendedName>
</protein>
<evidence type="ECO:0000256" key="3">
    <source>
        <dbReference type="ARBA" id="ARBA00022845"/>
    </source>
</evidence>
<dbReference type="Gene3D" id="2.60.40.4380">
    <property type="entry name" value="Translational regulator CsrA"/>
    <property type="match status" value="1"/>
</dbReference>
<evidence type="ECO:0000256" key="5">
    <source>
        <dbReference type="HAMAP-Rule" id="MF_00167"/>
    </source>
</evidence>
<dbReference type="OrthoDB" id="9809061at2"/>
<keyword evidence="3 5" id="KW-0810">Translation regulation</keyword>